<feature type="transmembrane region" description="Helical" evidence="1">
    <location>
        <begin position="6"/>
        <end position="27"/>
    </location>
</feature>
<dbReference type="EMBL" id="LZRT01000107">
    <property type="protein sequence ID" value="OUM85297.1"/>
    <property type="molecule type" value="Genomic_DNA"/>
</dbReference>
<name>A0A1Y3PGJ5_9BACI</name>
<keyword evidence="1" id="KW-0812">Transmembrane</keyword>
<keyword evidence="1" id="KW-0472">Membrane</keyword>
<evidence type="ECO:0000313" key="3">
    <source>
        <dbReference type="Proteomes" id="UP000196475"/>
    </source>
</evidence>
<dbReference type="Proteomes" id="UP000196475">
    <property type="component" value="Unassembled WGS sequence"/>
</dbReference>
<gene>
    <name evidence="2" type="ORF">BAA01_14730</name>
</gene>
<evidence type="ECO:0000313" key="2">
    <source>
        <dbReference type="EMBL" id="OUM85297.1"/>
    </source>
</evidence>
<proteinExistence type="predicted"/>
<accession>A0A1Y3PGJ5</accession>
<organism evidence="2 3">
    <name type="scientific">Bacillus thermozeamaize</name>
    <dbReference type="NCBI Taxonomy" id="230954"/>
    <lineage>
        <taxon>Bacteria</taxon>
        <taxon>Bacillati</taxon>
        <taxon>Bacillota</taxon>
        <taxon>Bacilli</taxon>
        <taxon>Bacillales</taxon>
        <taxon>Bacillaceae</taxon>
        <taxon>Bacillus</taxon>
    </lineage>
</organism>
<feature type="transmembrane region" description="Helical" evidence="1">
    <location>
        <begin position="39"/>
        <end position="61"/>
    </location>
</feature>
<dbReference type="NCBIfam" id="TIGR02893">
    <property type="entry name" value="spore_yabQ"/>
    <property type="match status" value="1"/>
</dbReference>
<dbReference type="InterPro" id="IPR019074">
    <property type="entry name" value="YabQ"/>
</dbReference>
<evidence type="ECO:0008006" key="4">
    <source>
        <dbReference type="Google" id="ProtNLM"/>
    </source>
</evidence>
<feature type="transmembrane region" description="Helical" evidence="1">
    <location>
        <begin position="132"/>
        <end position="150"/>
    </location>
</feature>
<feature type="transmembrane region" description="Helical" evidence="1">
    <location>
        <begin position="98"/>
        <end position="117"/>
    </location>
</feature>
<reference evidence="3" key="1">
    <citation type="submission" date="2016-06" db="EMBL/GenBank/DDBJ databases">
        <authorList>
            <person name="Nascimento L."/>
            <person name="Pereira R.V."/>
            <person name="Martins L.F."/>
            <person name="Quaggio R.B."/>
            <person name="Silva A.M."/>
            <person name="Setubal J.C."/>
        </authorList>
    </citation>
    <scope>NUCLEOTIDE SEQUENCE [LARGE SCALE GENOMIC DNA]</scope>
</reference>
<comment type="caution">
    <text evidence="2">The sequence shown here is derived from an EMBL/GenBank/DDBJ whole genome shotgun (WGS) entry which is preliminary data.</text>
</comment>
<feature type="transmembrane region" description="Helical" evidence="1">
    <location>
        <begin position="67"/>
        <end position="86"/>
    </location>
</feature>
<evidence type="ECO:0000256" key="1">
    <source>
        <dbReference type="SAM" id="Phobius"/>
    </source>
</evidence>
<sequence>MTLSEQWLTFFGMGLCGCLMGVFYDSLREMRRQWGMSSRWLPLFDGLFWVVSLLLVVSFLQLVNNGIFRWHVFLGLIAGVWMYFTLFTRPVRYCLGRLYRLIAWLVLGLIRLVRQLVVRPFLIIGKGLARAGHQFFFLAAGILSGIANVFKGKRRP</sequence>
<protein>
    <recommendedName>
        <fullName evidence="4">Spore cortex biosynthesis protein YabQ</fullName>
    </recommendedName>
</protein>
<dbReference type="AlphaFoldDB" id="A0A1Y3PGJ5"/>
<keyword evidence="1" id="KW-1133">Transmembrane helix</keyword>
<dbReference type="Pfam" id="PF09578">
    <property type="entry name" value="Spore_YabQ"/>
    <property type="match status" value="1"/>
</dbReference>